<protein>
    <submittedName>
        <fullName evidence="2">Retrovirus-related Pol polyprotein from transposon RE1</fullName>
    </submittedName>
</protein>
<sequence>MDDIILTGSDEVGIARLKRSLAAEFEIKDFKFLQYFLGMEVARSKNGIFISQRKYVLDVLEETRMSGCELSDTPMEQNHKLGDRIEGVPVEVGRYQFMHLPYEEHLEAVY</sequence>
<evidence type="ECO:0000313" key="2">
    <source>
        <dbReference type="EMBL" id="RVW29271.1"/>
    </source>
</evidence>
<dbReference type="Pfam" id="PF07727">
    <property type="entry name" value="RVT_2"/>
    <property type="match status" value="1"/>
</dbReference>
<dbReference type="EMBL" id="QGNW01001854">
    <property type="protein sequence ID" value="RVW29271.1"/>
    <property type="molecule type" value="Genomic_DNA"/>
</dbReference>
<proteinExistence type="predicted"/>
<reference evidence="2 3" key="1">
    <citation type="journal article" date="2018" name="PLoS Genet.">
        <title>Population sequencing reveals clonal diversity and ancestral inbreeding in the grapevine cultivar Chardonnay.</title>
        <authorList>
            <person name="Roach M.J."/>
            <person name="Johnson D.L."/>
            <person name="Bohlmann J."/>
            <person name="van Vuuren H.J."/>
            <person name="Jones S.J."/>
            <person name="Pretorius I.S."/>
            <person name="Schmidt S.A."/>
            <person name="Borneman A.R."/>
        </authorList>
    </citation>
    <scope>NUCLEOTIDE SEQUENCE [LARGE SCALE GENOMIC DNA]</scope>
    <source>
        <strain evidence="3">cv. Chardonnay</strain>
        <tissue evidence="2">Leaf</tissue>
    </source>
</reference>
<organism evidence="2 3">
    <name type="scientific">Vitis vinifera</name>
    <name type="common">Grape</name>
    <dbReference type="NCBI Taxonomy" id="29760"/>
    <lineage>
        <taxon>Eukaryota</taxon>
        <taxon>Viridiplantae</taxon>
        <taxon>Streptophyta</taxon>
        <taxon>Embryophyta</taxon>
        <taxon>Tracheophyta</taxon>
        <taxon>Spermatophyta</taxon>
        <taxon>Magnoliopsida</taxon>
        <taxon>eudicotyledons</taxon>
        <taxon>Gunneridae</taxon>
        <taxon>Pentapetalae</taxon>
        <taxon>rosids</taxon>
        <taxon>Vitales</taxon>
        <taxon>Vitaceae</taxon>
        <taxon>Viteae</taxon>
        <taxon>Vitis</taxon>
    </lineage>
</organism>
<feature type="domain" description="Reverse transcriptase Ty1/copia-type" evidence="1">
    <location>
        <begin position="1"/>
        <end position="76"/>
    </location>
</feature>
<accession>A0A438D1F8</accession>
<comment type="caution">
    <text evidence="2">The sequence shown here is derived from an EMBL/GenBank/DDBJ whole genome shotgun (WGS) entry which is preliminary data.</text>
</comment>
<gene>
    <name evidence="2" type="primary">RE1_1049</name>
    <name evidence="2" type="ORF">CK203_113583</name>
</gene>
<dbReference type="InterPro" id="IPR013103">
    <property type="entry name" value="RVT_2"/>
</dbReference>
<name>A0A438D1F8_VITVI</name>
<evidence type="ECO:0000313" key="3">
    <source>
        <dbReference type="Proteomes" id="UP000288805"/>
    </source>
</evidence>
<evidence type="ECO:0000259" key="1">
    <source>
        <dbReference type="Pfam" id="PF07727"/>
    </source>
</evidence>
<dbReference type="Proteomes" id="UP000288805">
    <property type="component" value="Unassembled WGS sequence"/>
</dbReference>
<dbReference type="AlphaFoldDB" id="A0A438D1F8"/>